<dbReference type="EMBL" id="JAKIKU010000002">
    <property type="protein sequence ID" value="MCL1044629.1"/>
    <property type="molecule type" value="Genomic_DNA"/>
</dbReference>
<dbReference type="CDD" id="cd01949">
    <property type="entry name" value="GGDEF"/>
    <property type="match status" value="1"/>
</dbReference>
<dbReference type="PROSITE" id="PS50887">
    <property type="entry name" value="GGDEF"/>
    <property type="match status" value="1"/>
</dbReference>
<dbReference type="SMART" id="SM00052">
    <property type="entry name" value="EAL"/>
    <property type="match status" value="1"/>
</dbReference>
<dbReference type="InterPro" id="IPR029787">
    <property type="entry name" value="Nucleotide_cyclase"/>
</dbReference>
<dbReference type="InterPro" id="IPR035919">
    <property type="entry name" value="EAL_sf"/>
</dbReference>
<reference evidence="4 5" key="1">
    <citation type="submission" date="2022-01" db="EMBL/GenBank/DDBJ databases">
        <title>Whole genome-based taxonomy of the Shewanellaceae.</title>
        <authorList>
            <person name="Martin-Rodriguez A.J."/>
        </authorList>
    </citation>
    <scope>NUCLEOTIDE SEQUENCE [LARGE SCALE GENOMIC DNA]</scope>
    <source>
        <strain evidence="4 5">DSM 24955</strain>
    </source>
</reference>
<evidence type="ECO:0000259" key="2">
    <source>
        <dbReference type="PROSITE" id="PS50883"/>
    </source>
</evidence>
<dbReference type="PANTHER" id="PTHR44757:SF2">
    <property type="entry name" value="BIOFILM ARCHITECTURE MAINTENANCE PROTEIN MBAA"/>
    <property type="match status" value="1"/>
</dbReference>
<feature type="transmembrane region" description="Helical" evidence="1">
    <location>
        <begin position="790"/>
        <end position="811"/>
    </location>
</feature>
<name>A0ABT0KLI2_9GAMM</name>
<keyword evidence="1" id="KW-0812">Transmembrane</keyword>
<dbReference type="InterPro" id="IPR011123">
    <property type="entry name" value="Y_Y_Y"/>
</dbReference>
<dbReference type="Gene3D" id="3.30.70.270">
    <property type="match status" value="1"/>
</dbReference>
<dbReference type="InterPro" id="IPR011110">
    <property type="entry name" value="Reg_prop"/>
</dbReference>
<comment type="caution">
    <text evidence="4">The sequence shown here is derived from an EMBL/GenBank/DDBJ whole genome shotgun (WGS) entry which is preliminary data.</text>
</comment>
<dbReference type="Pfam" id="PF07495">
    <property type="entry name" value="Y_Y_Y"/>
    <property type="match status" value="1"/>
</dbReference>
<dbReference type="InterPro" id="IPR000160">
    <property type="entry name" value="GGDEF_dom"/>
</dbReference>
<dbReference type="CDD" id="cd01948">
    <property type="entry name" value="EAL"/>
    <property type="match status" value="1"/>
</dbReference>
<evidence type="ECO:0000313" key="5">
    <source>
        <dbReference type="Proteomes" id="UP001202134"/>
    </source>
</evidence>
<sequence length="1250" mass="140730">MFLRASTLHSFIIAICVNFGIFSLAYAEQFQLETLNVSDGLLSSSITTIHQQQSGYMWFGTDSGASRYDGINFTHFQFSPNEKNHISNNYVTDIYEDKAGNIWIGTEDGLNQLTPTNEMVLHNMQTSQNNLGSSWVTRIYEDKHDNIWIGTGAGISLYNSQTNTFTGFSLFDEDGQQYDTSIYSIFSDYKDTLWVATDYGLTTVNMDTQRLDIVTSSDPDTNKIMTGSINAVEVISDEQVWLGTYQQGLIDFNPKTMEVVAYVIDENNPSIDQIISNTIYDLTLENDNTLWLAHDKGATKVTLDTMSYTHLQHQAYNPSSIADNIVGELQIDQSGGIWFATAMGASYYSPFKHGTRIFRPHPFSPELSSPFTYWINTDKSKDVWVTTSEKINLISDKTEAIKLNPIEDASISSPYSAIKDDKENLWIASANGLSVFNTLNETLTHYSNALDNPHDFPNSPFYLALPDNNGDVWITGYLDVGLILFNPQEGIKQQLLTEHDFSYAAGGNFTFDKQFIHNGELWLATTNAIYRVNPETFEVKHLSLGSETENIRTVKLYQDENNHIWVATQGLGLARIEMGEMWQDPVEIKYFNKEQGFTSNTLRGVTGNRDGFVWVTSQSKFAKMNIDTFEVTQYPSATNEKGSSFTDSAIAMKNDNLYLGSNNGLYKINTKAIKSNRFKPKVHITSALIANEQFLGPNSNQKIGDVQLDYEQNIVQFSFASMDFTAPYRNQYRYRLLGFDDEWIYAGSHTSATYTNLNAGLYSFVAQGSNSDGRWSPNVASFDFKVKQAWWFYAIIILIIICAFLAILYLYTRYQKITELSNRANFDSLTGLSNRFRFNAKLELTVNDIQKPAAVVFIDLDYFKEVNDTMGHDIGDELIIEVSKRLSNTLKEEDLLARLGGDEFAIIIQHPGTQAKLINIIEQIRSSINTGYQIKEHWITSSASIGVACFPEDGVDCKTLLKHADTAMYAAKHAGRNGAYFFNESLSQALLEKTTIKQQLKNALINKQFQVHYQPKVNMVNGEVCSFEALLRWYHPTEGLISPVKFIPEAESNGQIIEIGYWVLLQACTDGQKWHQQGLLKDNISVNISPIQLSQPDICEHIAEILAQTGFPAEKLELEITESLLIENFDTAEVVLKQLKKLNVRIALDDFGTGFSSLNYLTHFPIDTLKIDQGFLKNLLDNQATEIVLKNIIQLGIELNMNIVAEGIEADLQRAKLIELGCLTGQGYLFSPAVTEPTASEILVNRRSLN</sequence>
<dbReference type="SUPFAM" id="SSF141868">
    <property type="entry name" value="EAL domain-like"/>
    <property type="match status" value="1"/>
</dbReference>
<gene>
    <name evidence="4" type="ORF">L2737_04680</name>
</gene>
<dbReference type="PROSITE" id="PS50883">
    <property type="entry name" value="EAL"/>
    <property type="match status" value="1"/>
</dbReference>
<dbReference type="Pfam" id="PF07494">
    <property type="entry name" value="Reg_prop"/>
    <property type="match status" value="2"/>
</dbReference>
<organism evidence="4 5">
    <name type="scientific">Shewanella electrodiphila</name>
    <dbReference type="NCBI Taxonomy" id="934143"/>
    <lineage>
        <taxon>Bacteria</taxon>
        <taxon>Pseudomonadati</taxon>
        <taxon>Pseudomonadota</taxon>
        <taxon>Gammaproteobacteria</taxon>
        <taxon>Alteromonadales</taxon>
        <taxon>Shewanellaceae</taxon>
        <taxon>Shewanella</taxon>
    </lineage>
</organism>
<keyword evidence="1" id="KW-1133">Transmembrane helix</keyword>
<dbReference type="SMART" id="SM00267">
    <property type="entry name" value="GGDEF"/>
    <property type="match status" value="1"/>
</dbReference>
<dbReference type="InterPro" id="IPR052155">
    <property type="entry name" value="Biofilm_reg_signaling"/>
</dbReference>
<feature type="domain" description="EAL" evidence="2">
    <location>
        <begin position="993"/>
        <end position="1247"/>
    </location>
</feature>
<feature type="domain" description="GGDEF" evidence="3">
    <location>
        <begin position="851"/>
        <end position="984"/>
    </location>
</feature>
<dbReference type="Pfam" id="PF00563">
    <property type="entry name" value="EAL"/>
    <property type="match status" value="1"/>
</dbReference>
<dbReference type="Gene3D" id="2.130.10.10">
    <property type="entry name" value="YVTN repeat-like/Quinoprotein amine dehydrogenase"/>
    <property type="match status" value="2"/>
</dbReference>
<dbReference type="InterPro" id="IPR013783">
    <property type="entry name" value="Ig-like_fold"/>
</dbReference>
<dbReference type="Gene3D" id="2.60.40.10">
    <property type="entry name" value="Immunoglobulins"/>
    <property type="match status" value="1"/>
</dbReference>
<protein>
    <submittedName>
        <fullName evidence="4">EAL domain-containing protein</fullName>
    </submittedName>
</protein>
<dbReference type="SUPFAM" id="SSF63829">
    <property type="entry name" value="Calcium-dependent phosphotriesterase"/>
    <property type="match status" value="3"/>
</dbReference>
<dbReference type="RefSeq" id="WP_248955112.1">
    <property type="nucleotide sequence ID" value="NZ_JAKIKU010000002.1"/>
</dbReference>
<dbReference type="PANTHER" id="PTHR44757">
    <property type="entry name" value="DIGUANYLATE CYCLASE DGCP"/>
    <property type="match status" value="1"/>
</dbReference>
<dbReference type="Pfam" id="PF00990">
    <property type="entry name" value="GGDEF"/>
    <property type="match status" value="1"/>
</dbReference>
<evidence type="ECO:0000256" key="1">
    <source>
        <dbReference type="SAM" id="Phobius"/>
    </source>
</evidence>
<dbReference type="Proteomes" id="UP001202134">
    <property type="component" value="Unassembled WGS sequence"/>
</dbReference>
<dbReference type="Gene3D" id="3.20.20.450">
    <property type="entry name" value="EAL domain"/>
    <property type="match status" value="1"/>
</dbReference>
<proteinExistence type="predicted"/>
<dbReference type="SUPFAM" id="SSF55073">
    <property type="entry name" value="Nucleotide cyclase"/>
    <property type="match status" value="1"/>
</dbReference>
<dbReference type="InterPro" id="IPR043128">
    <property type="entry name" value="Rev_trsase/Diguanyl_cyclase"/>
</dbReference>
<accession>A0ABT0KLI2</accession>
<dbReference type="InterPro" id="IPR001633">
    <property type="entry name" value="EAL_dom"/>
</dbReference>
<dbReference type="NCBIfam" id="TIGR00254">
    <property type="entry name" value="GGDEF"/>
    <property type="match status" value="1"/>
</dbReference>
<keyword evidence="5" id="KW-1185">Reference proteome</keyword>
<evidence type="ECO:0000259" key="3">
    <source>
        <dbReference type="PROSITE" id="PS50887"/>
    </source>
</evidence>
<dbReference type="InterPro" id="IPR015943">
    <property type="entry name" value="WD40/YVTN_repeat-like_dom_sf"/>
</dbReference>
<evidence type="ECO:0000313" key="4">
    <source>
        <dbReference type="EMBL" id="MCL1044629.1"/>
    </source>
</evidence>
<keyword evidence="1" id="KW-0472">Membrane</keyword>